<feature type="compositionally biased region" description="Basic residues" evidence="1">
    <location>
        <begin position="22"/>
        <end position="31"/>
    </location>
</feature>
<gene>
    <name evidence="2" type="ORF">J2D73_05730</name>
</gene>
<proteinExistence type="predicted"/>
<evidence type="ECO:0000313" key="2">
    <source>
        <dbReference type="EMBL" id="MBO1359295.1"/>
    </source>
</evidence>
<evidence type="ECO:0000256" key="1">
    <source>
        <dbReference type="SAM" id="MobiDB-lite"/>
    </source>
</evidence>
<organism evidence="2 3">
    <name type="scientific">Acetobacter sacchari</name>
    <dbReference type="NCBI Taxonomy" id="2661687"/>
    <lineage>
        <taxon>Bacteria</taxon>
        <taxon>Pseudomonadati</taxon>
        <taxon>Pseudomonadota</taxon>
        <taxon>Alphaproteobacteria</taxon>
        <taxon>Acetobacterales</taxon>
        <taxon>Acetobacteraceae</taxon>
        <taxon>Acetobacter</taxon>
    </lineage>
</organism>
<protein>
    <submittedName>
        <fullName evidence="2">Uncharacterized protein</fullName>
    </submittedName>
</protein>
<reference evidence="2 3" key="1">
    <citation type="submission" date="2021-03" db="EMBL/GenBank/DDBJ databases">
        <title>The complete genome sequence of Acetobacter sacchari TBRC 11175.</title>
        <authorList>
            <person name="Charoenyingcharoen P."/>
            <person name="Yukphan P."/>
        </authorList>
    </citation>
    <scope>NUCLEOTIDE SEQUENCE [LARGE SCALE GENOMIC DNA]</scope>
    <source>
        <strain evidence="2 3">TBRC 11175</strain>
    </source>
</reference>
<dbReference type="EMBL" id="JAFVMF010000005">
    <property type="protein sequence ID" value="MBO1359295.1"/>
    <property type="molecule type" value="Genomic_DNA"/>
</dbReference>
<accession>A0ABS3LTQ6</accession>
<keyword evidence="3" id="KW-1185">Reference proteome</keyword>
<comment type="caution">
    <text evidence="2">The sequence shown here is derived from an EMBL/GenBank/DDBJ whole genome shotgun (WGS) entry which is preliminary data.</text>
</comment>
<feature type="compositionally biased region" description="Basic and acidic residues" evidence="1">
    <location>
        <begin position="1"/>
        <end position="20"/>
    </location>
</feature>
<evidence type="ECO:0000313" key="3">
    <source>
        <dbReference type="Proteomes" id="UP000664771"/>
    </source>
</evidence>
<name>A0ABS3LTQ6_9PROT</name>
<feature type="region of interest" description="Disordered" evidence="1">
    <location>
        <begin position="1"/>
        <end position="31"/>
    </location>
</feature>
<dbReference type="Proteomes" id="UP000664771">
    <property type="component" value="Unassembled WGS sequence"/>
</dbReference>
<dbReference type="RefSeq" id="WP_207880210.1">
    <property type="nucleotide sequence ID" value="NZ_JAFVMF010000005.1"/>
</dbReference>
<sequence>MKAHDSDQRGRIDGLDDPPARNKPRHMLNKARVTRPVSACRFWRATQSIAVVKTETLSTYL</sequence>